<feature type="domain" description="Molybdenum cofactor sulfurase middle" evidence="1">
    <location>
        <begin position="254"/>
        <end position="319"/>
    </location>
</feature>
<evidence type="ECO:0000313" key="2">
    <source>
        <dbReference type="EMBL" id="WIA20516.1"/>
    </source>
</evidence>
<dbReference type="Gene3D" id="3.90.1150.10">
    <property type="entry name" value="Aspartate Aminotransferase, domain 1"/>
    <property type="match status" value="1"/>
</dbReference>
<dbReference type="PANTHER" id="PTHR14237:SF80">
    <property type="entry name" value="MOLYBDENUM COFACTOR SULFURASE"/>
    <property type="match status" value="1"/>
</dbReference>
<proteinExistence type="predicted"/>
<sequence length="540" mass="57919">MLALSFYKIFGHPTGLGALLVRRSLLPLLLQHKAYFGGGTVEVAVAEQLHVVRRSAAAAAAAAAAPDAAVLAQFMRLQGPVVSFNLLRPDGSWVGHSEVAKLALIHGICLRTGCFCNPGACAHYLSLSPDEVLAHHAAGHVCWDEHDVIDGKPTGAVRASFGYMSSFDDAALLLLFIRKFFLDGEASSAAAAAAVAAAAAAAGDHKPSPAAAVSVELLVNSTVTSGSGSSTSTHGHKVGPCAAAAAAAAAAAVGRLSAIYLYPIKSCAPQAVTSWPLGPNGLLYDREWALVTPDGSVITQKQLPRLTQLLPEVSWDFYNASKHGIAALEEQAAQLRVTPYLSSFKMAGKVQCSIQTLQKLQLLPVNPGWSWQKWAAFLQDPLQFKVAELKGAAKQLGMPGNRSKPELVVKLLQAFGLQQPSSVAPQLLRAVLLERCWPDPWAGCEGLCRAWSALQALGRFEIDRLYPGLGGKLQLGTAAERRRALRKYAGVGSKQQLQQLATVVQRRRQHIHELDEEARRESEYERVQEMRGMMYHRVGV</sequence>
<dbReference type="EMBL" id="CP126219">
    <property type="protein sequence ID" value="WIA20516.1"/>
    <property type="molecule type" value="Genomic_DNA"/>
</dbReference>
<protein>
    <recommendedName>
        <fullName evidence="1">Molybdenum cofactor sulfurase middle domain-containing protein</fullName>
    </recommendedName>
</protein>
<dbReference type="SUPFAM" id="SSF141673">
    <property type="entry name" value="MOSC N-terminal domain-like"/>
    <property type="match status" value="1"/>
</dbReference>
<dbReference type="SUPFAM" id="SSF53383">
    <property type="entry name" value="PLP-dependent transferases"/>
    <property type="match status" value="1"/>
</dbReference>
<dbReference type="InterPro" id="IPR015422">
    <property type="entry name" value="PyrdxlP-dep_Trfase_small"/>
</dbReference>
<dbReference type="Proteomes" id="UP001244341">
    <property type="component" value="Chromosome 12b"/>
</dbReference>
<dbReference type="InterPro" id="IPR015424">
    <property type="entry name" value="PyrdxlP-dep_Trfase"/>
</dbReference>
<reference evidence="2 3" key="1">
    <citation type="submission" date="2023-05" db="EMBL/GenBank/DDBJ databases">
        <title>A 100% complete, gapless, phased diploid assembly of the Scenedesmus obliquus UTEX 3031 genome.</title>
        <authorList>
            <person name="Biondi T.C."/>
            <person name="Hanschen E.R."/>
            <person name="Kwon T."/>
            <person name="Eng W."/>
            <person name="Kruse C.P.S."/>
            <person name="Koehler S.I."/>
            <person name="Kunde Y."/>
            <person name="Gleasner C.D."/>
            <person name="You Mak K.T."/>
            <person name="Polle J."/>
            <person name="Hovde B.T."/>
            <person name="Starkenburg S.R."/>
        </authorList>
    </citation>
    <scope>NUCLEOTIDE SEQUENCE [LARGE SCALE GENOMIC DNA]</scope>
    <source>
        <strain evidence="2 3">DOE0152z</strain>
    </source>
</reference>
<organism evidence="2 3">
    <name type="scientific">Tetradesmus obliquus</name>
    <name type="common">Green alga</name>
    <name type="synonym">Acutodesmus obliquus</name>
    <dbReference type="NCBI Taxonomy" id="3088"/>
    <lineage>
        <taxon>Eukaryota</taxon>
        <taxon>Viridiplantae</taxon>
        <taxon>Chlorophyta</taxon>
        <taxon>core chlorophytes</taxon>
        <taxon>Chlorophyceae</taxon>
        <taxon>CS clade</taxon>
        <taxon>Sphaeropleales</taxon>
        <taxon>Scenedesmaceae</taxon>
        <taxon>Tetradesmus</taxon>
    </lineage>
</organism>
<accession>A0ABY8UGB4</accession>
<dbReference type="PANTHER" id="PTHR14237">
    <property type="entry name" value="MOLYBDOPTERIN COFACTOR SULFURASE MOSC"/>
    <property type="match status" value="1"/>
</dbReference>
<evidence type="ECO:0000313" key="3">
    <source>
        <dbReference type="Proteomes" id="UP001244341"/>
    </source>
</evidence>
<dbReference type="Pfam" id="PF03476">
    <property type="entry name" value="MOSC_N"/>
    <property type="match status" value="1"/>
</dbReference>
<name>A0ABY8UGB4_TETOB</name>
<evidence type="ECO:0000259" key="1">
    <source>
        <dbReference type="Pfam" id="PF03476"/>
    </source>
</evidence>
<gene>
    <name evidence="2" type="ORF">OEZ85_004912</name>
</gene>
<dbReference type="InterPro" id="IPR005303">
    <property type="entry name" value="MOCOS_middle"/>
</dbReference>
<keyword evidence="3" id="KW-1185">Reference proteome</keyword>